<dbReference type="Proteomes" id="UP000032180">
    <property type="component" value="Chromosome 4"/>
</dbReference>
<proteinExistence type="predicted"/>
<dbReference type="Gramene" id="LPERR04G25250.7">
    <property type="protein sequence ID" value="LPERR04G25250.7"/>
    <property type="gene ID" value="LPERR04G25250"/>
</dbReference>
<evidence type="ECO:0000313" key="1">
    <source>
        <dbReference type="EnsemblPlants" id="LPERR04G25250.7"/>
    </source>
</evidence>
<dbReference type="EnsemblPlants" id="LPERR04G25250.7">
    <property type="protein sequence ID" value="LPERR04G25250.7"/>
    <property type="gene ID" value="LPERR04G25250"/>
</dbReference>
<reference evidence="2" key="2">
    <citation type="submission" date="2013-12" db="EMBL/GenBank/DDBJ databases">
        <authorList>
            <person name="Yu Y."/>
            <person name="Lee S."/>
            <person name="de Baynast K."/>
            <person name="Wissotski M."/>
            <person name="Liu L."/>
            <person name="Talag J."/>
            <person name="Goicoechea J."/>
            <person name="Angelova A."/>
            <person name="Jetty R."/>
            <person name="Kudrna D."/>
            <person name="Golser W."/>
            <person name="Rivera L."/>
            <person name="Zhang J."/>
            <person name="Wing R."/>
        </authorList>
    </citation>
    <scope>NUCLEOTIDE SEQUENCE</scope>
</reference>
<organism evidence="1 2">
    <name type="scientific">Leersia perrieri</name>
    <dbReference type="NCBI Taxonomy" id="77586"/>
    <lineage>
        <taxon>Eukaryota</taxon>
        <taxon>Viridiplantae</taxon>
        <taxon>Streptophyta</taxon>
        <taxon>Embryophyta</taxon>
        <taxon>Tracheophyta</taxon>
        <taxon>Spermatophyta</taxon>
        <taxon>Magnoliopsida</taxon>
        <taxon>Liliopsida</taxon>
        <taxon>Poales</taxon>
        <taxon>Poaceae</taxon>
        <taxon>BOP clade</taxon>
        <taxon>Oryzoideae</taxon>
        <taxon>Oryzeae</taxon>
        <taxon>Oryzinae</taxon>
        <taxon>Leersia</taxon>
    </lineage>
</organism>
<dbReference type="AlphaFoldDB" id="A0A0D9WB84"/>
<reference evidence="1 2" key="1">
    <citation type="submission" date="2012-08" db="EMBL/GenBank/DDBJ databases">
        <title>Oryza genome evolution.</title>
        <authorList>
            <person name="Wing R.A."/>
        </authorList>
    </citation>
    <scope>NUCLEOTIDE SEQUENCE</scope>
</reference>
<evidence type="ECO:0000313" key="2">
    <source>
        <dbReference type="Proteomes" id="UP000032180"/>
    </source>
</evidence>
<sequence length="112" mass="12003">METSSRAYDALALAPSARDFLPQSHLYRDAAALLALRHRPPFATAAVPSSAAFVGLRPTAPRAVRPPPAPHRLGRGRLRLRLRPPASTARAGHYMSAAAKMWTSMHNGTLAG</sequence>
<reference evidence="1" key="3">
    <citation type="submission" date="2015-04" db="UniProtKB">
        <authorList>
            <consortium name="EnsemblPlants"/>
        </authorList>
    </citation>
    <scope>IDENTIFICATION</scope>
</reference>
<name>A0A0D9WB84_9ORYZ</name>
<keyword evidence="2" id="KW-1185">Reference proteome</keyword>
<dbReference type="HOGENOM" id="CLU_2149466_0_0_1"/>
<protein>
    <submittedName>
        <fullName evidence="1">Uncharacterized protein</fullName>
    </submittedName>
</protein>
<accession>A0A0D9WB84</accession>